<name>A0A0A9BAM7_ARUDO</name>
<protein>
    <submittedName>
        <fullName evidence="1">Uncharacterized protein</fullName>
    </submittedName>
</protein>
<reference evidence="1" key="2">
    <citation type="journal article" date="2015" name="Data Brief">
        <title>Shoot transcriptome of the giant reed, Arundo donax.</title>
        <authorList>
            <person name="Barrero R.A."/>
            <person name="Guerrero F.D."/>
            <person name="Moolhuijzen P."/>
            <person name="Goolsby J.A."/>
            <person name="Tidwell J."/>
            <person name="Bellgard S.E."/>
            <person name="Bellgard M.I."/>
        </authorList>
    </citation>
    <scope>NUCLEOTIDE SEQUENCE</scope>
    <source>
        <tissue evidence="1">Shoot tissue taken approximately 20 cm above the soil surface</tissue>
    </source>
</reference>
<evidence type="ECO:0000313" key="1">
    <source>
        <dbReference type="EMBL" id="JAD59208.1"/>
    </source>
</evidence>
<reference evidence="1" key="1">
    <citation type="submission" date="2014-09" db="EMBL/GenBank/DDBJ databases">
        <authorList>
            <person name="Magalhaes I.L.F."/>
            <person name="Oliveira U."/>
            <person name="Santos F.R."/>
            <person name="Vidigal T.H.D.A."/>
            <person name="Brescovit A.D."/>
            <person name="Santos A.J."/>
        </authorList>
    </citation>
    <scope>NUCLEOTIDE SEQUENCE</scope>
    <source>
        <tissue evidence="1">Shoot tissue taken approximately 20 cm above the soil surface</tissue>
    </source>
</reference>
<organism evidence="1">
    <name type="scientific">Arundo donax</name>
    <name type="common">Giant reed</name>
    <name type="synonym">Donax arundinaceus</name>
    <dbReference type="NCBI Taxonomy" id="35708"/>
    <lineage>
        <taxon>Eukaryota</taxon>
        <taxon>Viridiplantae</taxon>
        <taxon>Streptophyta</taxon>
        <taxon>Embryophyta</taxon>
        <taxon>Tracheophyta</taxon>
        <taxon>Spermatophyta</taxon>
        <taxon>Magnoliopsida</taxon>
        <taxon>Liliopsida</taxon>
        <taxon>Poales</taxon>
        <taxon>Poaceae</taxon>
        <taxon>PACMAD clade</taxon>
        <taxon>Arundinoideae</taxon>
        <taxon>Arundineae</taxon>
        <taxon>Arundo</taxon>
    </lineage>
</organism>
<dbReference type="AlphaFoldDB" id="A0A0A9BAM7"/>
<sequence length="41" mass="4770">MLVWDFCIGSYCLISNFDVMRNLKSNISQFSIVVIYVHISL</sequence>
<accession>A0A0A9BAM7</accession>
<dbReference type="EMBL" id="GBRH01238687">
    <property type="protein sequence ID" value="JAD59208.1"/>
    <property type="molecule type" value="Transcribed_RNA"/>
</dbReference>
<proteinExistence type="predicted"/>